<dbReference type="RefSeq" id="WP_169198779.1">
    <property type="nucleotide sequence ID" value="NZ_WTVH02000009.1"/>
</dbReference>
<gene>
    <name evidence="12" type="ORF">GO608_09235</name>
</gene>
<feature type="transmembrane region" description="Helical" evidence="9">
    <location>
        <begin position="153"/>
        <end position="171"/>
    </location>
</feature>
<reference evidence="12" key="1">
    <citation type="submission" date="2019-12" db="EMBL/GenBank/DDBJ databases">
        <title>Comparative genomics gives insights into the taxonomy of the Azoarcus-Aromatoleum group and reveals separate origins of nif in the plant-associated Azoarcus and non-plant-associated Aromatoleum sub-groups.</title>
        <authorList>
            <person name="Lafos M."/>
            <person name="Maluk M."/>
            <person name="Batista M."/>
            <person name="Junghare M."/>
            <person name="Carmona M."/>
            <person name="Faoro H."/>
            <person name="Cruz L.M."/>
            <person name="Battistoni F."/>
            <person name="De Souza E."/>
            <person name="Pedrosa F."/>
            <person name="Chen W.-M."/>
            <person name="Poole P.S."/>
            <person name="Dixon R.A."/>
            <person name="James E.K."/>
        </authorList>
    </citation>
    <scope>NUCLEOTIDE SEQUENCE</scope>
    <source>
        <strain evidence="12">U120</strain>
    </source>
</reference>
<evidence type="ECO:0000256" key="8">
    <source>
        <dbReference type="ARBA" id="ARBA00038436"/>
    </source>
</evidence>
<comment type="subunit">
    <text evidence="9">The complex comprises the extracytoplasmic solute receptor protein and the two transmembrane proteins.</text>
</comment>
<keyword evidence="7 9" id="KW-0472">Membrane</keyword>
<feature type="transmembrane region" description="Helical" evidence="9">
    <location>
        <begin position="44"/>
        <end position="65"/>
    </location>
</feature>
<evidence type="ECO:0000313" key="13">
    <source>
        <dbReference type="Proteomes" id="UP000601990"/>
    </source>
</evidence>
<dbReference type="InterPro" id="IPR055348">
    <property type="entry name" value="DctQ"/>
</dbReference>
<evidence type="ECO:0000256" key="6">
    <source>
        <dbReference type="ARBA" id="ARBA00022989"/>
    </source>
</evidence>
<feature type="region of interest" description="Disordered" evidence="10">
    <location>
        <begin position="216"/>
        <end position="238"/>
    </location>
</feature>
<comment type="function">
    <text evidence="9">Part of the tripartite ATP-independent periplasmic (TRAP) transport system.</text>
</comment>
<evidence type="ECO:0000256" key="10">
    <source>
        <dbReference type="SAM" id="MobiDB-lite"/>
    </source>
</evidence>
<keyword evidence="13" id="KW-1185">Reference proteome</keyword>
<keyword evidence="4 9" id="KW-0997">Cell inner membrane</keyword>
<accession>A0ABX1N2L1</accession>
<proteinExistence type="inferred from homology"/>
<feature type="transmembrane region" description="Helical" evidence="9">
    <location>
        <begin position="96"/>
        <end position="120"/>
    </location>
</feature>
<dbReference type="Proteomes" id="UP000601990">
    <property type="component" value="Unassembled WGS sequence"/>
</dbReference>
<feature type="transmembrane region" description="Helical" evidence="9">
    <location>
        <begin position="12"/>
        <end position="32"/>
    </location>
</feature>
<dbReference type="PANTHER" id="PTHR35011">
    <property type="entry name" value="2,3-DIKETO-L-GULONATE TRAP TRANSPORTER SMALL PERMEASE PROTEIN YIAM"/>
    <property type="match status" value="1"/>
</dbReference>
<dbReference type="EMBL" id="WTVH01000015">
    <property type="protein sequence ID" value="NMF93507.1"/>
    <property type="molecule type" value="Genomic_DNA"/>
</dbReference>
<organism evidence="12 13">
    <name type="scientific">Aromatoleum buckelii</name>
    <dbReference type="NCBI Taxonomy" id="200254"/>
    <lineage>
        <taxon>Bacteria</taxon>
        <taxon>Pseudomonadati</taxon>
        <taxon>Pseudomonadota</taxon>
        <taxon>Betaproteobacteria</taxon>
        <taxon>Rhodocyclales</taxon>
        <taxon>Rhodocyclaceae</taxon>
        <taxon>Aromatoleum</taxon>
    </lineage>
</organism>
<keyword evidence="3" id="KW-1003">Cell membrane</keyword>
<comment type="similarity">
    <text evidence="8 9">Belongs to the TRAP transporter small permease family.</text>
</comment>
<dbReference type="PANTHER" id="PTHR35011:SF2">
    <property type="entry name" value="2,3-DIKETO-L-GULONATE TRAP TRANSPORTER SMALL PERMEASE PROTEIN YIAM"/>
    <property type="match status" value="1"/>
</dbReference>
<evidence type="ECO:0000256" key="5">
    <source>
        <dbReference type="ARBA" id="ARBA00022692"/>
    </source>
</evidence>
<evidence type="ECO:0000256" key="4">
    <source>
        <dbReference type="ARBA" id="ARBA00022519"/>
    </source>
</evidence>
<comment type="subcellular location">
    <subcellularLocation>
        <location evidence="1 9">Cell inner membrane</location>
        <topology evidence="1 9">Multi-pass membrane protein</topology>
    </subcellularLocation>
</comment>
<evidence type="ECO:0000256" key="9">
    <source>
        <dbReference type="RuleBase" id="RU369079"/>
    </source>
</evidence>
<evidence type="ECO:0000313" key="12">
    <source>
        <dbReference type="EMBL" id="NMF93507.1"/>
    </source>
</evidence>
<evidence type="ECO:0000256" key="2">
    <source>
        <dbReference type="ARBA" id="ARBA00022448"/>
    </source>
</evidence>
<evidence type="ECO:0000256" key="3">
    <source>
        <dbReference type="ARBA" id="ARBA00022475"/>
    </source>
</evidence>
<keyword evidence="5 9" id="KW-0812">Transmembrane</keyword>
<evidence type="ECO:0000259" key="11">
    <source>
        <dbReference type="Pfam" id="PF04290"/>
    </source>
</evidence>
<comment type="caution">
    <text evidence="12">The sequence shown here is derived from an EMBL/GenBank/DDBJ whole genome shotgun (WGS) entry which is preliminary data.</text>
</comment>
<evidence type="ECO:0000256" key="7">
    <source>
        <dbReference type="ARBA" id="ARBA00023136"/>
    </source>
</evidence>
<keyword evidence="6 9" id="KW-1133">Transmembrane helix</keyword>
<keyword evidence="2 9" id="KW-0813">Transport</keyword>
<dbReference type="Pfam" id="PF04290">
    <property type="entry name" value="DctQ"/>
    <property type="match status" value="1"/>
</dbReference>
<feature type="domain" description="Tripartite ATP-independent periplasmic transporters DctQ component" evidence="11">
    <location>
        <begin position="23"/>
        <end position="176"/>
    </location>
</feature>
<name>A0ABX1N2L1_9RHOO</name>
<evidence type="ECO:0000256" key="1">
    <source>
        <dbReference type="ARBA" id="ARBA00004429"/>
    </source>
</evidence>
<sequence length="238" mass="26542">MLKILDHVEEWLITFLMGVATIIIFVSVVHRYGSGLAIPGLQDWLLSLHFGWAQELCIIMFVWMAKFGAAYGVRTGIHVGVDVLINRLSAPNRAKFVVIGLGAGALFTGIVGTLGLTFVLENGAHYQFLTWFGMDTGELYEGPTTPDLEWPTWIVYSAIPLGSYLMCFRFLQVMAAFLRTGELPTHDHGHVEGIDEEHLPVDANYYDMDDNLHPHDLTHKQLGENGKKGGNRTRGDKQ</sequence>
<protein>
    <recommendedName>
        <fullName evidence="9">TRAP transporter small permease protein</fullName>
    </recommendedName>
</protein>
<dbReference type="InterPro" id="IPR007387">
    <property type="entry name" value="TRAP_DctQ"/>
</dbReference>